<feature type="transmembrane region" description="Helical" evidence="1">
    <location>
        <begin position="60"/>
        <end position="85"/>
    </location>
</feature>
<feature type="non-terminal residue" evidence="3">
    <location>
        <position position="1"/>
    </location>
</feature>
<name>H1UY83_COLHI</name>
<accession>H1UY83</accession>
<keyword evidence="1" id="KW-0812">Transmembrane</keyword>
<dbReference type="HOGENOM" id="CLU_1036447_0_0_1"/>
<feature type="transmembrane region" description="Helical" evidence="1">
    <location>
        <begin position="215"/>
        <end position="239"/>
    </location>
</feature>
<reference evidence="4" key="1">
    <citation type="journal article" date="2012" name="Nat. Genet.">
        <title>Lifestyle transitions in plant pathogenic Colletotrichum fungi deciphered by genome and transcriptome analyses.</title>
        <authorList>
            <person name="O'Connell R.J."/>
            <person name="Thon M.R."/>
            <person name="Hacquard S."/>
            <person name="Amyotte S.G."/>
            <person name="Kleemann J."/>
            <person name="Torres M.F."/>
            <person name="Damm U."/>
            <person name="Buiate E.A."/>
            <person name="Epstein L."/>
            <person name="Alkan N."/>
            <person name="Altmueller J."/>
            <person name="Alvarado-Balderrama L."/>
            <person name="Bauser C.A."/>
            <person name="Becker C."/>
            <person name="Birren B.W."/>
            <person name="Chen Z."/>
            <person name="Choi J."/>
            <person name="Crouch J.A."/>
            <person name="Duvick J.P."/>
            <person name="Farman M.A."/>
            <person name="Gan P."/>
            <person name="Heiman D."/>
            <person name="Henrissat B."/>
            <person name="Howard R.J."/>
            <person name="Kabbage M."/>
            <person name="Koch C."/>
            <person name="Kracher B."/>
            <person name="Kubo Y."/>
            <person name="Law A.D."/>
            <person name="Lebrun M.-H."/>
            <person name="Lee Y.-H."/>
            <person name="Miyara I."/>
            <person name="Moore N."/>
            <person name="Neumann U."/>
            <person name="Nordstroem K."/>
            <person name="Panaccione D.G."/>
            <person name="Panstruga R."/>
            <person name="Place M."/>
            <person name="Proctor R.H."/>
            <person name="Prusky D."/>
            <person name="Rech G."/>
            <person name="Reinhardt R."/>
            <person name="Rollins J.A."/>
            <person name="Rounsley S."/>
            <person name="Schardl C.L."/>
            <person name="Schwartz D.C."/>
            <person name="Shenoy N."/>
            <person name="Shirasu K."/>
            <person name="Sikhakolli U.R."/>
            <person name="Stueber K."/>
            <person name="Sukno S.A."/>
            <person name="Sweigard J.A."/>
            <person name="Takano Y."/>
            <person name="Takahara H."/>
            <person name="Trail F."/>
            <person name="van der Does H.C."/>
            <person name="Voll L.M."/>
            <person name="Will I."/>
            <person name="Young S."/>
            <person name="Zeng Q."/>
            <person name="Zhang J."/>
            <person name="Zhou S."/>
            <person name="Dickman M.B."/>
            <person name="Schulze-Lefert P."/>
            <person name="Ver Loren van Themaat E."/>
            <person name="Ma L.-J."/>
            <person name="Vaillancourt L.J."/>
        </authorList>
    </citation>
    <scope>NUCLEOTIDE SEQUENCE [LARGE SCALE GENOMIC DNA]</scope>
    <source>
        <strain evidence="4">IMI 349063</strain>
    </source>
</reference>
<organism evidence="3 4">
    <name type="scientific">Colletotrichum higginsianum (strain IMI 349063)</name>
    <name type="common">Crucifer anthracnose fungus</name>
    <dbReference type="NCBI Taxonomy" id="759273"/>
    <lineage>
        <taxon>Eukaryota</taxon>
        <taxon>Fungi</taxon>
        <taxon>Dikarya</taxon>
        <taxon>Ascomycota</taxon>
        <taxon>Pezizomycotina</taxon>
        <taxon>Sordariomycetes</taxon>
        <taxon>Hypocreomycetidae</taxon>
        <taxon>Glomerellales</taxon>
        <taxon>Glomerellaceae</taxon>
        <taxon>Colletotrichum</taxon>
        <taxon>Colletotrichum destructivum species complex</taxon>
    </lineage>
</organism>
<evidence type="ECO:0000313" key="4">
    <source>
        <dbReference type="Proteomes" id="UP000007174"/>
    </source>
</evidence>
<evidence type="ECO:0000313" key="3">
    <source>
        <dbReference type="EMBL" id="CCF32934.1"/>
    </source>
</evidence>
<dbReference type="Proteomes" id="UP000007174">
    <property type="component" value="Unassembled WGS sequence"/>
</dbReference>
<dbReference type="AlphaFoldDB" id="H1UY83"/>
<keyword evidence="1" id="KW-1133">Transmembrane helix</keyword>
<dbReference type="STRING" id="759273.H1UY83"/>
<evidence type="ECO:0000256" key="1">
    <source>
        <dbReference type="SAM" id="Phobius"/>
    </source>
</evidence>
<protein>
    <submittedName>
        <fullName evidence="3">Uncharacterized protein</fullName>
    </submittedName>
</protein>
<sequence>MSLPLSGAALAVAALSSSVAAYNVFRQLRIGKPKGWFYEDVDGYATPKALAEFSSRGIKVAVLLFSAIGTGTSIAGLVLSTVYKFRHGFLLENSLNAAAWFTGQRAVMGLVWLISALDATMLAAVSGMLPRRPEIVYDGAKVDRQWTVSLLNRLTWSWIQPLLRHASLHDGLEGDDVPHADFNLRSKQLAKEWNKFEHKPTLFLSLAATYKGRLAVLWAATLVRCAVSILPFWFMLRILKILETEVTRSNPVQLFIFVLGMAVSNLADS</sequence>
<feature type="chain" id="PRO_5003556041" evidence="2">
    <location>
        <begin position="22"/>
        <end position="269"/>
    </location>
</feature>
<dbReference type="VEuPathDB" id="FungiDB:CH63R_07106"/>
<proteinExistence type="predicted"/>
<feature type="transmembrane region" description="Helical" evidence="1">
    <location>
        <begin position="106"/>
        <end position="129"/>
    </location>
</feature>
<evidence type="ECO:0000256" key="2">
    <source>
        <dbReference type="SAM" id="SignalP"/>
    </source>
</evidence>
<feature type="signal peptide" evidence="2">
    <location>
        <begin position="1"/>
        <end position="21"/>
    </location>
</feature>
<dbReference type="EMBL" id="CACQ02000585">
    <property type="protein sequence ID" value="CCF32934.1"/>
    <property type="molecule type" value="Genomic_DNA"/>
</dbReference>
<keyword evidence="1" id="KW-0472">Membrane</keyword>
<gene>
    <name evidence="3" type="ORF">CH063_05215</name>
</gene>
<keyword evidence="2" id="KW-0732">Signal</keyword>
<dbReference type="eggNOG" id="KOG0054">
    <property type="taxonomic scope" value="Eukaryota"/>
</dbReference>